<evidence type="ECO:0000256" key="4">
    <source>
        <dbReference type="ARBA" id="ARBA00022692"/>
    </source>
</evidence>
<evidence type="ECO:0000256" key="6">
    <source>
        <dbReference type="ARBA" id="ARBA00023136"/>
    </source>
</evidence>
<dbReference type="InterPro" id="IPR038468">
    <property type="entry name" value="MmpS_C"/>
</dbReference>
<dbReference type="Pfam" id="PF05423">
    <property type="entry name" value="Mycobact_memb"/>
    <property type="match status" value="1"/>
</dbReference>
<evidence type="ECO:0000256" key="2">
    <source>
        <dbReference type="ARBA" id="ARBA00007531"/>
    </source>
</evidence>
<gene>
    <name evidence="8" type="ORF">GCM10009765_39720</name>
</gene>
<organism evidence="8 9">
    <name type="scientific">Fodinicola feengrottensis</name>
    <dbReference type="NCBI Taxonomy" id="435914"/>
    <lineage>
        <taxon>Bacteria</taxon>
        <taxon>Bacillati</taxon>
        <taxon>Actinomycetota</taxon>
        <taxon>Actinomycetes</taxon>
        <taxon>Mycobacteriales</taxon>
        <taxon>Fodinicola</taxon>
    </lineage>
</organism>
<evidence type="ECO:0000313" key="9">
    <source>
        <dbReference type="Proteomes" id="UP001500618"/>
    </source>
</evidence>
<comment type="caution">
    <text evidence="8">The sequence shown here is derived from an EMBL/GenBank/DDBJ whole genome shotgun (WGS) entry which is preliminary data.</text>
</comment>
<sequence length="120" mass="12281">MRLRLSLAVVTALLLAAGCAAAGPPHTVKLSVTAKEPGSVGEISYQIGVGASVQKVTDADIPWTVTIKDPPNGVARLSLTVANLSDPSIIVAEATFTCTVTVDGKVVATRTARETVTCAH</sequence>
<reference evidence="8 9" key="1">
    <citation type="journal article" date="2019" name="Int. J. Syst. Evol. Microbiol.">
        <title>The Global Catalogue of Microorganisms (GCM) 10K type strain sequencing project: providing services to taxonomists for standard genome sequencing and annotation.</title>
        <authorList>
            <consortium name="The Broad Institute Genomics Platform"/>
            <consortium name="The Broad Institute Genome Sequencing Center for Infectious Disease"/>
            <person name="Wu L."/>
            <person name="Ma J."/>
        </authorList>
    </citation>
    <scope>NUCLEOTIDE SEQUENCE [LARGE SCALE GENOMIC DNA]</scope>
    <source>
        <strain evidence="8 9">JCM 14718</strain>
    </source>
</reference>
<keyword evidence="6" id="KW-0472">Membrane</keyword>
<keyword evidence="5" id="KW-1133">Transmembrane helix</keyword>
<feature type="chain" id="PRO_5046215151" evidence="7">
    <location>
        <begin position="23"/>
        <end position="120"/>
    </location>
</feature>
<protein>
    <submittedName>
        <fullName evidence="8">Uncharacterized protein</fullName>
    </submittedName>
</protein>
<evidence type="ECO:0000256" key="7">
    <source>
        <dbReference type="SAM" id="SignalP"/>
    </source>
</evidence>
<keyword evidence="3" id="KW-1003">Cell membrane</keyword>
<evidence type="ECO:0000313" key="8">
    <source>
        <dbReference type="EMBL" id="GAA1686323.1"/>
    </source>
</evidence>
<dbReference type="Gene3D" id="2.60.40.2880">
    <property type="entry name" value="MmpS1-5, C-terminal soluble domain"/>
    <property type="match status" value="1"/>
</dbReference>
<dbReference type="RefSeq" id="WP_344311723.1">
    <property type="nucleotide sequence ID" value="NZ_BAAANY010000014.1"/>
</dbReference>
<dbReference type="InterPro" id="IPR008693">
    <property type="entry name" value="MmpS"/>
</dbReference>
<comment type="subcellular location">
    <subcellularLocation>
        <location evidence="1">Cell membrane</location>
    </subcellularLocation>
</comment>
<evidence type="ECO:0000256" key="3">
    <source>
        <dbReference type="ARBA" id="ARBA00022475"/>
    </source>
</evidence>
<evidence type="ECO:0000256" key="5">
    <source>
        <dbReference type="ARBA" id="ARBA00022989"/>
    </source>
</evidence>
<proteinExistence type="inferred from homology"/>
<dbReference type="PROSITE" id="PS51257">
    <property type="entry name" value="PROKAR_LIPOPROTEIN"/>
    <property type="match status" value="1"/>
</dbReference>
<name>A0ABN2HDW1_9ACTN</name>
<comment type="similarity">
    <text evidence="2">Belongs to the MmpS family.</text>
</comment>
<keyword evidence="9" id="KW-1185">Reference proteome</keyword>
<feature type="signal peptide" evidence="7">
    <location>
        <begin position="1"/>
        <end position="22"/>
    </location>
</feature>
<dbReference type="EMBL" id="BAAANY010000014">
    <property type="protein sequence ID" value="GAA1686323.1"/>
    <property type="molecule type" value="Genomic_DNA"/>
</dbReference>
<keyword evidence="7" id="KW-0732">Signal</keyword>
<evidence type="ECO:0000256" key="1">
    <source>
        <dbReference type="ARBA" id="ARBA00004236"/>
    </source>
</evidence>
<accession>A0ABN2HDW1</accession>
<keyword evidence="4" id="KW-0812">Transmembrane</keyword>
<dbReference type="Proteomes" id="UP001500618">
    <property type="component" value="Unassembled WGS sequence"/>
</dbReference>